<dbReference type="EMBL" id="GBXM01016608">
    <property type="protein sequence ID" value="JAH91969.1"/>
    <property type="molecule type" value="Transcribed_RNA"/>
</dbReference>
<sequence>MKSSSGKGYHAEKLTAFVEDDVIWRTVTFHQVIQSKNVDDEIRKYSKASVHSWAE</sequence>
<evidence type="ECO:0000313" key="1">
    <source>
        <dbReference type="EMBL" id="JAH91969.1"/>
    </source>
</evidence>
<dbReference type="AlphaFoldDB" id="A0A0E9WNI5"/>
<reference evidence="1" key="2">
    <citation type="journal article" date="2015" name="Fish Shellfish Immunol.">
        <title>Early steps in the European eel (Anguilla anguilla)-Vibrio vulnificus interaction in the gills: Role of the RtxA13 toxin.</title>
        <authorList>
            <person name="Callol A."/>
            <person name="Pajuelo D."/>
            <person name="Ebbesson L."/>
            <person name="Teles M."/>
            <person name="MacKenzie S."/>
            <person name="Amaro C."/>
        </authorList>
    </citation>
    <scope>NUCLEOTIDE SEQUENCE</scope>
</reference>
<protein>
    <submittedName>
        <fullName evidence="1">Uncharacterized protein</fullName>
    </submittedName>
</protein>
<proteinExistence type="predicted"/>
<organism evidence="1">
    <name type="scientific">Anguilla anguilla</name>
    <name type="common">European freshwater eel</name>
    <name type="synonym">Muraena anguilla</name>
    <dbReference type="NCBI Taxonomy" id="7936"/>
    <lineage>
        <taxon>Eukaryota</taxon>
        <taxon>Metazoa</taxon>
        <taxon>Chordata</taxon>
        <taxon>Craniata</taxon>
        <taxon>Vertebrata</taxon>
        <taxon>Euteleostomi</taxon>
        <taxon>Actinopterygii</taxon>
        <taxon>Neopterygii</taxon>
        <taxon>Teleostei</taxon>
        <taxon>Anguilliformes</taxon>
        <taxon>Anguillidae</taxon>
        <taxon>Anguilla</taxon>
    </lineage>
</organism>
<accession>A0A0E9WNI5</accession>
<reference evidence="1" key="1">
    <citation type="submission" date="2014-11" db="EMBL/GenBank/DDBJ databases">
        <authorList>
            <person name="Amaro Gonzalez C."/>
        </authorList>
    </citation>
    <scope>NUCLEOTIDE SEQUENCE</scope>
</reference>
<name>A0A0E9WNI5_ANGAN</name>